<keyword evidence="2" id="KW-1185">Reference proteome</keyword>
<dbReference type="RefSeq" id="WP_188177564.1">
    <property type="nucleotide sequence ID" value="NZ_JACVVD010000013.1"/>
</dbReference>
<name>A0A926KV70_9BACL</name>
<organism evidence="1 2">
    <name type="scientific">Paenibacillus sedimenti</name>
    <dbReference type="NCBI Taxonomy" id="2770274"/>
    <lineage>
        <taxon>Bacteria</taxon>
        <taxon>Bacillati</taxon>
        <taxon>Bacillota</taxon>
        <taxon>Bacilli</taxon>
        <taxon>Bacillales</taxon>
        <taxon>Paenibacillaceae</taxon>
        <taxon>Paenibacillus</taxon>
    </lineage>
</organism>
<dbReference type="AlphaFoldDB" id="A0A926KV70"/>
<evidence type="ECO:0000313" key="2">
    <source>
        <dbReference type="Proteomes" id="UP000650466"/>
    </source>
</evidence>
<dbReference type="EMBL" id="JACVVD010000013">
    <property type="protein sequence ID" value="MBD0383776.1"/>
    <property type="molecule type" value="Genomic_DNA"/>
</dbReference>
<comment type="caution">
    <text evidence="1">The sequence shown here is derived from an EMBL/GenBank/DDBJ whole genome shotgun (WGS) entry which is preliminary data.</text>
</comment>
<evidence type="ECO:0000313" key="1">
    <source>
        <dbReference type="EMBL" id="MBD0383776.1"/>
    </source>
</evidence>
<sequence length="178" mass="20013">MESRVNYPVVPFDSENLNGRAESLLTKNKKVKSYASIQTKEQLETYKKDAALLLKTAPSDSQIPFAVTFNKPFSAVSLMRLEKEYDLTITQQYAEAKTEKGETFTVSWFDRDAHVLTMLNMVLANRFVSFDVTEIEGLATGTNLQRLSDFDATDVIDIGANDQLPTGIYAINKRLSNQ</sequence>
<protein>
    <submittedName>
        <fullName evidence="1">Uncharacterized protein</fullName>
    </submittedName>
</protein>
<accession>A0A926KV70</accession>
<reference evidence="1" key="1">
    <citation type="submission" date="2020-09" db="EMBL/GenBank/DDBJ databases">
        <title>Draft Genome Sequence of Paenibacillus sp. WST5.</title>
        <authorList>
            <person name="Bao Z."/>
        </authorList>
    </citation>
    <scope>NUCLEOTIDE SEQUENCE</scope>
    <source>
        <strain evidence="1">WST5</strain>
    </source>
</reference>
<dbReference type="Proteomes" id="UP000650466">
    <property type="component" value="Unassembled WGS sequence"/>
</dbReference>
<proteinExistence type="predicted"/>
<gene>
    <name evidence="1" type="ORF">ICC18_27245</name>
</gene>